<gene>
    <name evidence="1" type="ORF">GGR12_002586</name>
</gene>
<dbReference type="AlphaFoldDB" id="A0A7W6NR21"/>
<dbReference type="Proteomes" id="UP000529946">
    <property type="component" value="Unassembled WGS sequence"/>
</dbReference>
<proteinExistence type="predicted"/>
<reference evidence="1 2" key="1">
    <citation type="submission" date="2020-08" db="EMBL/GenBank/DDBJ databases">
        <title>Genomic Encyclopedia of Type Strains, Phase IV (KMG-IV): sequencing the most valuable type-strain genomes for metagenomic binning, comparative biology and taxonomic classification.</title>
        <authorList>
            <person name="Goeker M."/>
        </authorList>
    </citation>
    <scope>NUCLEOTIDE SEQUENCE [LARGE SCALE GENOMIC DNA]</scope>
    <source>
        <strain evidence="1 2">DSM 23960</strain>
    </source>
</reference>
<evidence type="ECO:0000313" key="1">
    <source>
        <dbReference type="EMBL" id="MBB4083720.1"/>
    </source>
</evidence>
<protein>
    <submittedName>
        <fullName evidence="1">Uncharacterized protein</fullName>
    </submittedName>
</protein>
<accession>A0A7W6NR21</accession>
<sequence length="107" mass="11937">MLDDNLIRVRDEQGRLQFVGTRDLSAVVVETNDSGPWGLDVWWLLFGAGDQLVCTFPQGAAGEPALLEYLMALPGFDYDQLSRAMRSTANDRFPVWHAGSVRLLELP</sequence>
<dbReference type="RefSeq" id="WP_221212325.1">
    <property type="nucleotide sequence ID" value="NZ_BAAAER010000007.1"/>
</dbReference>
<evidence type="ECO:0000313" key="2">
    <source>
        <dbReference type="Proteomes" id="UP000529946"/>
    </source>
</evidence>
<comment type="caution">
    <text evidence="1">The sequence shown here is derived from an EMBL/GenBank/DDBJ whole genome shotgun (WGS) entry which is preliminary data.</text>
</comment>
<dbReference type="EMBL" id="JACIDM010000002">
    <property type="protein sequence ID" value="MBB4083720.1"/>
    <property type="molecule type" value="Genomic_DNA"/>
</dbReference>
<keyword evidence="2" id="KW-1185">Reference proteome</keyword>
<name>A0A7W6NR21_9CAUL</name>
<organism evidence="1 2">
    <name type="scientific">Brevundimonas lenta</name>
    <dbReference type="NCBI Taxonomy" id="424796"/>
    <lineage>
        <taxon>Bacteria</taxon>
        <taxon>Pseudomonadati</taxon>
        <taxon>Pseudomonadota</taxon>
        <taxon>Alphaproteobacteria</taxon>
        <taxon>Caulobacterales</taxon>
        <taxon>Caulobacteraceae</taxon>
        <taxon>Brevundimonas</taxon>
    </lineage>
</organism>